<evidence type="ECO:0000313" key="9">
    <source>
        <dbReference type="Proteomes" id="UP000521199"/>
    </source>
</evidence>
<keyword evidence="4" id="KW-0223">Dioxygenase</keyword>
<dbReference type="Proteomes" id="UP000521199">
    <property type="component" value="Unassembled WGS sequence"/>
</dbReference>
<evidence type="ECO:0000256" key="6">
    <source>
        <dbReference type="ARBA" id="ARBA00023004"/>
    </source>
</evidence>
<dbReference type="GO" id="GO:0051213">
    <property type="term" value="F:dioxygenase activity"/>
    <property type="evidence" value="ECO:0007669"/>
    <property type="project" value="UniProtKB-KW"/>
</dbReference>
<dbReference type="GO" id="GO:0016705">
    <property type="term" value="F:oxidoreductase activity, acting on paired donors, with incorporation or reduction of molecular oxygen"/>
    <property type="evidence" value="ECO:0007669"/>
    <property type="project" value="InterPro"/>
</dbReference>
<dbReference type="PROSITE" id="PS51471">
    <property type="entry name" value="FE2OG_OXY"/>
    <property type="match status" value="1"/>
</dbReference>
<feature type="domain" description="Fe2OG dioxygenase" evidence="7">
    <location>
        <begin position="96"/>
        <end position="188"/>
    </location>
</feature>
<evidence type="ECO:0000313" key="8">
    <source>
        <dbReference type="EMBL" id="MBB5206570.1"/>
    </source>
</evidence>
<comment type="cofactor">
    <cofactor evidence="1">
        <name>L-ascorbate</name>
        <dbReference type="ChEBI" id="CHEBI:38290"/>
    </cofactor>
</comment>
<dbReference type="InterPro" id="IPR005123">
    <property type="entry name" value="Oxoglu/Fe-dep_dioxygenase_dom"/>
</dbReference>
<evidence type="ECO:0000256" key="3">
    <source>
        <dbReference type="ARBA" id="ARBA00022896"/>
    </source>
</evidence>
<keyword evidence="5" id="KW-0560">Oxidoreductase</keyword>
<proteinExistence type="predicted"/>
<protein>
    <recommendedName>
        <fullName evidence="7">Fe2OG dioxygenase domain-containing protein</fullName>
    </recommendedName>
</protein>
<dbReference type="Gene3D" id="2.60.120.620">
    <property type="entry name" value="q2cbj1_9rhob like domain"/>
    <property type="match status" value="1"/>
</dbReference>
<dbReference type="InterPro" id="IPR044862">
    <property type="entry name" value="Pro_4_hyd_alph_FE2OG_OXY"/>
</dbReference>
<sequence>MQQRDFFGIYDGALDAEFCRATIARFEADPHKIVGKVGDGTAEGAVRPDIKGTTEIMLNATRPDWGDVLARATASLRAALPRYMAKWRPAFPVDIRAEDFRIARYLPGQLFNYHSDNIGGSVTRVITAQWYLNDVADGGATEFPWQNMAVQPREGRLMLAPVGWTYLHRGAPPVSGPKYIIITQLHQVLSPAHAVMG</sequence>
<keyword evidence="3" id="KW-0847">Vitamin C</keyword>
<dbReference type="PANTHER" id="PTHR10869">
    <property type="entry name" value="PROLYL 4-HYDROXYLASE ALPHA SUBUNIT"/>
    <property type="match status" value="1"/>
</dbReference>
<dbReference type="Pfam" id="PF13640">
    <property type="entry name" value="2OG-FeII_Oxy_3"/>
    <property type="match status" value="1"/>
</dbReference>
<evidence type="ECO:0000256" key="5">
    <source>
        <dbReference type="ARBA" id="ARBA00023002"/>
    </source>
</evidence>
<dbReference type="GO" id="GO:0005506">
    <property type="term" value="F:iron ion binding"/>
    <property type="evidence" value="ECO:0007669"/>
    <property type="project" value="InterPro"/>
</dbReference>
<dbReference type="SMART" id="SM00702">
    <property type="entry name" value="P4Hc"/>
    <property type="match status" value="1"/>
</dbReference>
<dbReference type="PANTHER" id="PTHR10869:SF246">
    <property type="entry name" value="TRANSMEMBRANE PROLYL 4-HYDROXYLASE"/>
    <property type="match status" value="1"/>
</dbReference>
<dbReference type="InterPro" id="IPR006620">
    <property type="entry name" value="Pro_4_hyd_alph"/>
</dbReference>
<evidence type="ECO:0000256" key="2">
    <source>
        <dbReference type="ARBA" id="ARBA00022723"/>
    </source>
</evidence>
<dbReference type="GO" id="GO:0031418">
    <property type="term" value="F:L-ascorbic acid binding"/>
    <property type="evidence" value="ECO:0007669"/>
    <property type="project" value="UniProtKB-KW"/>
</dbReference>
<comment type="caution">
    <text evidence="8">The sequence shown here is derived from an EMBL/GenBank/DDBJ whole genome shotgun (WGS) entry which is preliminary data.</text>
</comment>
<evidence type="ECO:0000256" key="4">
    <source>
        <dbReference type="ARBA" id="ARBA00022964"/>
    </source>
</evidence>
<keyword evidence="2" id="KW-0479">Metal-binding</keyword>
<dbReference type="AlphaFoldDB" id="A0A7W8G0A8"/>
<dbReference type="RefSeq" id="WP_183958675.1">
    <property type="nucleotide sequence ID" value="NZ_JACHHP010000001.1"/>
</dbReference>
<keyword evidence="6" id="KW-0408">Iron</keyword>
<name>A0A7W8G0A8_9GAMM</name>
<reference evidence="8 9" key="1">
    <citation type="submission" date="2020-08" db="EMBL/GenBank/DDBJ databases">
        <title>Genomic Encyclopedia of Type Strains, Phase IV (KMG-IV): sequencing the most valuable type-strain genomes for metagenomic binning, comparative biology and taxonomic classification.</title>
        <authorList>
            <person name="Goeker M."/>
        </authorList>
    </citation>
    <scope>NUCLEOTIDE SEQUENCE [LARGE SCALE GENOMIC DNA]</scope>
    <source>
        <strain evidence="8 9">DSM 24163</strain>
    </source>
</reference>
<evidence type="ECO:0000256" key="1">
    <source>
        <dbReference type="ARBA" id="ARBA00001961"/>
    </source>
</evidence>
<keyword evidence="9" id="KW-1185">Reference proteome</keyword>
<organism evidence="8 9">
    <name type="scientific">Chiayiivirga flava</name>
    <dbReference type="NCBI Taxonomy" id="659595"/>
    <lineage>
        <taxon>Bacteria</taxon>
        <taxon>Pseudomonadati</taxon>
        <taxon>Pseudomonadota</taxon>
        <taxon>Gammaproteobacteria</taxon>
        <taxon>Lysobacterales</taxon>
        <taxon>Lysobacteraceae</taxon>
        <taxon>Chiayiivirga</taxon>
    </lineage>
</organism>
<dbReference type="InterPro" id="IPR045054">
    <property type="entry name" value="P4HA-like"/>
</dbReference>
<gene>
    <name evidence="8" type="ORF">HNQ52_000086</name>
</gene>
<accession>A0A7W8G0A8</accession>
<dbReference type="EMBL" id="JACHHP010000001">
    <property type="protein sequence ID" value="MBB5206570.1"/>
    <property type="molecule type" value="Genomic_DNA"/>
</dbReference>
<evidence type="ECO:0000259" key="7">
    <source>
        <dbReference type="PROSITE" id="PS51471"/>
    </source>
</evidence>